<sequence>MTVCCRRKRALVAFRKGFYLIVCLAMASLTTYRVHLWLTQYTKMASKMMISAYDEHQRDLPFPLVTICNINPTRGHDLYNPQTSNPVNRGLDYEMFSDAYQGRVMENAPRNRLQVPIYQIVDRASHRLTDMLKGIFQSMLKVSNFLAHYEQFISSKHILLPSAAVLV</sequence>
<evidence type="ECO:0000256" key="1">
    <source>
        <dbReference type="ARBA" id="ARBA00004141"/>
    </source>
</evidence>
<dbReference type="Proteomes" id="UP000822476">
    <property type="component" value="Unassembled WGS sequence"/>
</dbReference>
<comment type="caution">
    <text evidence="13">The sequence shown here is derived from an EMBL/GenBank/DDBJ whole genome shotgun (WGS) entry which is preliminary data.</text>
</comment>
<comment type="similarity">
    <text evidence="11">Belongs to the amiloride-sensitive sodium channel (TC 1.A.6) family.</text>
</comment>
<keyword evidence="7 11" id="KW-0406">Ion transport</keyword>
<feature type="transmembrane region" description="Helical" evidence="12">
    <location>
        <begin position="17"/>
        <end position="38"/>
    </location>
</feature>
<evidence type="ECO:0000256" key="9">
    <source>
        <dbReference type="ARBA" id="ARBA00023201"/>
    </source>
</evidence>
<evidence type="ECO:0000313" key="13">
    <source>
        <dbReference type="EMBL" id="KAF7258987.1"/>
    </source>
</evidence>
<evidence type="ECO:0000256" key="2">
    <source>
        <dbReference type="ARBA" id="ARBA00022448"/>
    </source>
</evidence>
<evidence type="ECO:0000313" key="14">
    <source>
        <dbReference type="Proteomes" id="UP000822476"/>
    </source>
</evidence>
<keyword evidence="8 12" id="KW-0472">Membrane</keyword>
<evidence type="ECO:0000256" key="8">
    <source>
        <dbReference type="ARBA" id="ARBA00023136"/>
    </source>
</evidence>
<evidence type="ECO:0000256" key="12">
    <source>
        <dbReference type="SAM" id="Phobius"/>
    </source>
</evidence>
<reference evidence="13" key="1">
    <citation type="submission" date="2019-07" db="EMBL/GenBank/DDBJ databases">
        <title>Annotation for the trematode Paragonimus miyazaki's.</title>
        <authorList>
            <person name="Choi Y.-J."/>
        </authorList>
    </citation>
    <scope>NUCLEOTIDE SEQUENCE</scope>
    <source>
        <strain evidence="13">Japan</strain>
    </source>
</reference>
<dbReference type="OrthoDB" id="6021021at2759"/>
<gene>
    <name evidence="13" type="ORF">EG68_03832</name>
</gene>
<evidence type="ECO:0000256" key="3">
    <source>
        <dbReference type="ARBA" id="ARBA00022461"/>
    </source>
</evidence>
<protein>
    <submittedName>
        <fullName evidence="13">Uncharacterized protein</fullName>
    </submittedName>
</protein>
<keyword evidence="10 11" id="KW-0407">Ion channel</keyword>
<dbReference type="EMBL" id="JTDE01001427">
    <property type="protein sequence ID" value="KAF7258987.1"/>
    <property type="molecule type" value="Genomic_DNA"/>
</dbReference>
<evidence type="ECO:0000256" key="7">
    <source>
        <dbReference type="ARBA" id="ARBA00023065"/>
    </source>
</evidence>
<evidence type="ECO:0000256" key="11">
    <source>
        <dbReference type="RuleBase" id="RU000679"/>
    </source>
</evidence>
<comment type="subcellular location">
    <subcellularLocation>
        <location evidence="1">Membrane</location>
        <topology evidence="1">Multi-pass membrane protein</topology>
    </subcellularLocation>
</comment>
<evidence type="ECO:0000256" key="10">
    <source>
        <dbReference type="ARBA" id="ARBA00023303"/>
    </source>
</evidence>
<dbReference type="GO" id="GO:0005272">
    <property type="term" value="F:sodium channel activity"/>
    <property type="evidence" value="ECO:0007669"/>
    <property type="project" value="UniProtKB-KW"/>
</dbReference>
<keyword evidence="5 12" id="KW-1133">Transmembrane helix</keyword>
<name>A0A8S9Z7B5_9TREM</name>
<organism evidence="13 14">
    <name type="scientific">Paragonimus skrjabini miyazakii</name>
    <dbReference type="NCBI Taxonomy" id="59628"/>
    <lineage>
        <taxon>Eukaryota</taxon>
        <taxon>Metazoa</taxon>
        <taxon>Spiralia</taxon>
        <taxon>Lophotrochozoa</taxon>
        <taxon>Platyhelminthes</taxon>
        <taxon>Trematoda</taxon>
        <taxon>Digenea</taxon>
        <taxon>Plagiorchiida</taxon>
        <taxon>Troglotremata</taxon>
        <taxon>Troglotrematidae</taxon>
        <taxon>Paragonimus</taxon>
    </lineage>
</organism>
<proteinExistence type="inferred from homology"/>
<evidence type="ECO:0000256" key="6">
    <source>
        <dbReference type="ARBA" id="ARBA00023053"/>
    </source>
</evidence>
<dbReference type="Pfam" id="PF00858">
    <property type="entry name" value="ASC"/>
    <property type="match status" value="1"/>
</dbReference>
<keyword evidence="6" id="KW-0915">Sodium</keyword>
<keyword evidence="9 11" id="KW-0739">Sodium transport</keyword>
<evidence type="ECO:0000256" key="5">
    <source>
        <dbReference type="ARBA" id="ARBA00022989"/>
    </source>
</evidence>
<keyword evidence="4 11" id="KW-0812">Transmembrane</keyword>
<keyword evidence="3 11" id="KW-0894">Sodium channel</keyword>
<dbReference type="InterPro" id="IPR001873">
    <property type="entry name" value="ENaC"/>
</dbReference>
<keyword evidence="14" id="KW-1185">Reference proteome</keyword>
<keyword evidence="2 11" id="KW-0813">Transport</keyword>
<accession>A0A8S9Z7B5</accession>
<dbReference type="GO" id="GO:0016020">
    <property type="term" value="C:membrane"/>
    <property type="evidence" value="ECO:0007669"/>
    <property type="project" value="UniProtKB-SubCell"/>
</dbReference>
<evidence type="ECO:0000256" key="4">
    <source>
        <dbReference type="ARBA" id="ARBA00022692"/>
    </source>
</evidence>
<dbReference type="AlphaFoldDB" id="A0A8S9Z7B5"/>